<dbReference type="InterPro" id="IPR036397">
    <property type="entry name" value="RNaseH_sf"/>
</dbReference>
<keyword evidence="2" id="KW-1185">Reference proteome</keyword>
<sequence length="166" mass="19090">MERKLIFMDGEFTKLTTKGVNFLSLALITEEGKELYLEIEQDKNDIDPWVQENVIPLLNGNAVTKEEAKEEIIEFVKENYGEDKPVLVADVNQFDWNGICELFGVWDIPFFYIPIDFSSILFTKGIDIDVDRIELAKNLGISIEGFKQHNALTDTKILKATWDKLK</sequence>
<dbReference type="Proteomes" id="UP001144612">
    <property type="component" value="Unassembled WGS sequence"/>
</dbReference>
<dbReference type="Gene3D" id="3.30.420.10">
    <property type="entry name" value="Ribonuclease H-like superfamily/Ribonuclease H"/>
    <property type="match status" value="1"/>
</dbReference>
<comment type="caution">
    <text evidence="1">The sequence shown here is derived from an EMBL/GenBank/DDBJ whole genome shotgun (WGS) entry which is preliminary data.</text>
</comment>
<accession>A0ABT4D6H8</accession>
<reference evidence="1" key="1">
    <citation type="submission" date="2022-12" db="EMBL/GenBank/DDBJ databases">
        <title>Clostridium sp. nov., isolated from industrial wastewater.</title>
        <authorList>
            <person name="Jiayan W."/>
        </authorList>
    </citation>
    <scope>NUCLEOTIDE SEQUENCE</scope>
    <source>
        <strain evidence="1">ZC22-4</strain>
    </source>
</reference>
<dbReference type="SUPFAM" id="SSF53098">
    <property type="entry name" value="Ribonuclease H-like"/>
    <property type="match status" value="1"/>
</dbReference>
<proteinExistence type="predicted"/>
<evidence type="ECO:0000313" key="2">
    <source>
        <dbReference type="Proteomes" id="UP001144612"/>
    </source>
</evidence>
<gene>
    <name evidence="1" type="ORF">OW729_04600</name>
</gene>
<dbReference type="EMBL" id="JAPQFJ010000003">
    <property type="protein sequence ID" value="MCY6957882.1"/>
    <property type="molecule type" value="Genomic_DNA"/>
</dbReference>
<evidence type="ECO:0000313" key="1">
    <source>
        <dbReference type="EMBL" id="MCY6957882.1"/>
    </source>
</evidence>
<organism evidence="1 2">
    <name type="scientific">Clostridium brassicae</name>
    <dbReference type="NCBI Taxonomy" id="2999072"/>
    <lineage>
        <taxon>Bacteria</taxon>
        <taxon>Bacillati</taxon>
        <taxon>Bacillota</taxon>
        <taxon>Clostridia</taxon>
        <taxon>Eubacteriales</taxon>
        <taxon>Clostridiaceae</taxon>
        <taxon>Clostridium</taxon>
    </lineage>
</organism>
<dbReference type="RefSeq" id="WP_268060284.1">
    <property type="nucleotide sequence ID" value="NZ_JAPQFJ010000003.1"/>
</dbReference>
<name>A0ABT4D6H8_9CLOT</name>
<dbReference type="InterPro" id="IPR012337">
    <property type="entry name" value="RNaseH-like_sf"/>
</dbReference>
<protein>
    <submittedName>
        <fullName evidence="1">3'-5' exoribonuclease</fullName>
    </submittedName>
</protein>